<dbReference type="InterPro" id="IPR053738">
    <property type="entry name" value="Lambda_capsid_assembly"/>
</dbReference>
<accession>A0A8S5N591</accession>
<proteinExistence type="predicted"/>
<dbReference type="EMBL" id="BK015060">
    <property type="protein sequence ID" value="DAD89347.1"/>
    <property type="molecule type" value="Genomic_DNA"/>
</dbReference>
<dbReference type="GO" id="GO:0019028">
    <property type="term" value="C:viral capsid"/>
    <property type="evidence" value="ECO:0007669"/>
    <property type="project" value="UniProtKB-KW"/>
</dbReference>
<dbReference type="Pfam" id="PF03864">
    <property type="entry name" value="Phage_cap_E"/>
    <property type="match status" value="1"/>
</dbReference>
<keyword evidence="2" id="KW-1035">Host cytoplasm</keyword>
<name>A0A8S5N591_9CAUD</name>
<sequence>MTIFDLVKAPELTSYWEEHRQDMPPYLGEELFPADKKLGLKLDWIKGANGLPVVLKPSAFDVGAVPRPRIGFDKLSAEMPFFKESTYIDEELRQQLNMVMETGNQAYIDAVMNRVFADEMHLLEGARARREQMRMMALTTGAIAITANGQAYNYDYGIPSDHKSEVTTSWSTTTSDPIEDMRKAMDKIEDDTGVRPTRGVCTRKTWGYLRVNEKIIKSIFVLSNGQVSALSDARLSQYLMDELGLELIVYGKRYKNDAGTATQFVPDDTVVLFPEGTLGNTWFGTTPEESDLMGTGAANVSITDTGVAVTTVQKTDPVNVETKVTMICLPSFESADSVYILDVIAS</sequence>
<evidence type="ECO:0000256" key="1">
    <source>
        <dbReference type="ARBA" id="ARBA00022561"/>
    </source>
</evidence>
<organism evidence="3">
    <name type="scientific">Podoviridae sp. ctiJY10</name>
    <dbReference type="NCBI Taxonomy" id="2826572"/>
    <lineage>
        <taxon>Viruses</taxon>
        <taxon>Duplodnaviria</taxon>
        <taxon>Heunggongvirae</taxon>
        <taxon>Uroviricota</taxon>
        <taxon>Caudoviricetes</taxon>
    </lineage>
</organism>
<evidence type="ECO:0000256" key="2">
    <source>
        <dbReference type="ARBA" id="ARBA00023200"/>
    </source>
</evidence>
<dbReference type="Gene3D" id="3.90.1690.10">
    <property type="entry name" value="phage-related protein like domain"/>
    <property type="match status" value="1"/>
</dbReference>
<keyword evidence="1" id="KW-0167">Capsid protein</keyword>
<keyword evidence="1" id="KW-0946">Virion</keyword>
<reference evidence="3" key="1">
    <citation type="journal article" date="2021" name="Proc. Natl. Acad. Sci. U.S.A.">
        <title>A Catalog of Tens of Thousands of Viruses from Human Metagenomes Reveals Hidden Associations with Chronic Diseases.</title>
        <authorList>
            <person name="Tisza M.J."/>
            <person name="Buck C.B."/>
        </authorList>
    </citation>
    <scope>NUCLEOTIDE SEQUENCE</scope>
    <source>
        <strain evidence="3">CtiJY10</strain>
    </source>
</reference>
<protein>
    <submittedName>
        <fullName evidence="3">Major capsid protein</fullName>
    </submittedName>
</protein>
<evidence type="ECO:0000313" key="3">
    <source>
        <dbReference type="EMBL" id="DAD89347.1"/>
    </source>
</evidence>
<dbReference type="InterPro" id="IPR005564">
    <property type="entry name" value="Major_capsid_GpE"/>
</dbReference>